<gene>
    <name evidence="3" type="ORF">DFH07DRAFT_870691</name>
</gene>
<evidence type="ECO:0000256" key="1">
    <source>
        <dbReference type="SAM" id="MobiDB-lite"/>
    </source>
</evidence>
<accession>A0AAD7I8Q2</accession>
<proteinExistence type="predicted"/>
<feature type="region of interest" description="Disordered" evidence="1">
    <location>
        <begin position="830"/>
        <end position="884"/>
    </location>
</feature>
<feature type="compositionally biased region" description="Acidic residues" evidence="1">
    <location>
        <begin position="850"/>
        <end position="872"/>
    </location>
</feature>
<keyword evidence="4" id="KW-1185">Reference proteome</keyword>
<dbReference type="AlphaFoldDB" id="A0AAD7I8Q2"/>
<protein>
    <recommendedName>
        <fullName evidence="2">DUF6589 domain-containing protein</fullName>
    </recommendedName>
</protein>
<dbReference type="EMBL" id="JARJLG010000149">
    <property type="protein sequence ID" value="KAJ7736375.1"/>
    <property type="molecule type" value="Genomic_DNA"/>
</dbReference>
<name>A0AAD7I8Q2_9AGAR</name>
<evidence type="ECO:0000259" key="2">
    <source>
        <dbReference type="Pfam" id="PF20231"/>
    </source>
</evidence>
<sequence length="952" mass="106856">MADLSASLQWAETGTPLSIKQPLSAYNWAVPDAPHATRSRNNIEHPIKIDIILAAIQDQGWSLSCFLYNVFRSKDIKGAEIHRSPTHSQMVSIFLAGRGKKTVANIIMEWMSHPDGHIPKTSPNSDLMYSTTVPYTNIGPVRAALPAFSTQTMGKKVADEAESAVKLGNGLHSVIEKDQAVTLYLFKNIVMRKRSCGHPLAYRSSLKVIIHANLLPLMRGILYFGSSAPVELMNYNSRIGTMSAPTTICRALIKLSQEEAQVMADHGRDPTTAGVLFVDNTQNYARQREQRMGRETVMNVGMSGLWFEAPDVDVEVFDLTAKRALIALNLQKDVTVDDLFGFLDQEDADLTGTLHVLDVLVRCMPSLKPLCKEISMRFSAMAKLSAPSGQAIVHPLACSGKKETIPTELKDGMCDFLQQIGQTPESFLKRKLPVGGNGLTYAMLLQLQTYLQFHDDAFKSFEILEHQLQVWHTKWTDNTNPASLGFNAATIGRAAPSNMKKVEFYPGTQLLYLVLNAKLLDIWHLAFKTNDIFTHFEGLEKAGTLPDIETLLPMAPKLYRTYGTASPLGSVWVPQEIEISSLEKPKGKSKKKSAESETATQKPRKRKEKPPPKPCKGDFVLAQEVDFIRDGLNSRKLTTAVARGDIGRMYECIKYLLFTFGGSTHTNYISYVLETVMNLELECSPGLKVALLRGLVWTLTGLTDYYEGDFIVEFFNRLLEDVVERKSTQFDDTFIRDIISRNLWHIAQLKVAWRMGLGMHKKSHKHTDPHTKPEMRTLLQLYKDTELHSRRLGRQIDDRDTDDFARGVKKLCEGALQASITKTARNRQVFHTDTVPVKPTLADPVNHSDDSDEENESSSDEDSSESDDPNSDSEDKQPNRFYATQGSTFLVDGELVFDERDMLLGPEDDDKHEKWPSLKFTNFCVLVPLTKVEPELIYILPIKSHREVRSVG</sequence>
<reference evidence="3" key="1">
    <citation type="submission" date="2023-03" db="EMBL/GenBank/DDBJ databases">
        <title>Massive genome expansion in bonnet fungi (Mycena s.s.) driven by repeated elements and novel gene families across ecological guilds.</title>
        <authorList>
            <consortium name="Lawrence Berkeley National Laboratory"/>
            <person name="Harder C.B."/>
            <person name="Miyauchi S."/>
            <person name="Viragh M."/>
            <person name="Kuo A."/>
            <person name="Thoen E."/>
            <person name="Andreopoulos B."/>
            <person name="Lu D."/>
            <person name="Skrede I."/>
            <person name="Drula E."/>
            <person name="Henrissat B."/>
            <person name="Morin E."/>
            <person name="Kohler A."/>
            <person name="Barry K."/>
            <person name="LaButti K."/>
            <person name="Morin E."/>
            <person name="Salamov A."/>
            <person name="Lipzen A."/>
            <person name="Mereny Z."/>
            <person name="Hegedus B."/>
            <person name="Baldrian P."/>
            <person name="Stursova M."/>
            <person name="Weitz H."/>
            <person name="Taylor A."/>
            <person name="Grigoriev I.V."/>
            <person name="Nagy L.G."/>
            <person name="Martin F."/>
            <person name="Kauserud H."/>
        </authorList>
    </citation>
    <scope>NUCLEOTIDE SEQUENCE</scope>
    <source>
        <strain evidence="3">CBHHK188m</strain>
    </source>
</reference>
<dbReference type="Pfam" id="PF20231">
    <property type="entry name" value="DUF6589"/>
    <property type="match status" value="1"/>
</dbReference>
<comment type="caution">
    <text evidence="3">The sequence shown here is derived from an EMBL/GenBank/DDBJ whole genome shotgun (WGS) entry which is preliminary data.</text>
</comment>
<feature type="region of interest" description="Disordered" evidence="1">
    <location>
        <begin position="583"/>
        <end position="617"/>
    </location>
</feature>
<evidence type="ECO:0000313" key="4">
    <source>
        <dbReference type="Proteomes" id="UP001215280"/>
    </source>
</evidence>
<dbReference type="Proteomes" id="UP001215280">
    <property type="component" value="Unassembled WGS sequence"/>
</dbReference>
<dbReference type="InterPro" id="IPR046496">
    <property type="entry name" value="DUF6589"/>
</dbReference>
<organism evidence="3 4">
    <name type="scientific">Mycena maculata</name>
    <dbReference type="NCBI Taxonomy" id="230809"/>
    <lineage>
        <taxon>Eukaryota</taxon>
        <taxon>Fungi</taxon>
        <taxon>Dikarya</taxon>
        <taxon>Basidiomycota</taxon>
        <taxon>Agaricomycotina</taxon>
        <taxon>Agaricomycetes</taxon>
        <taxon>Agaricomycetidae</taxon>
        <taxon>Agaricales</taxon>
        <taxon>Marasmiineae</taxon>
        <taxon>Mycenaceae</taxon>
        <taxon>Mycena</taxon>
    </lineage>
</organism>
<evidence type="ECO:0000313" key="3">
    <source>
        <dbReference type="EMBL" id="KAJ7736375.1"/>
    </source>
</evidence>
<feature type="domain" description="DUF6589" evidence="2">
    <location>
        <begin position="331"/>
        <end position="766"/>
    </location>
</feature>